<dbReference type="RefSeq" id="XP_026485610.2">
    <property type="nucleotide sequence ID" value="XM_026629825.2"/>
</dbReference>
<evidence type="ECO:0000256" key="3">
    <source>
        <dbReference type="ARBA" id="ARBA00022692"/>
    </source>
</evidence>
<comment type="subcellular location">
    <subcellularLocation>
        <location evidence="1 6">Cell membrane</location>
        <topology evidence="1 6">Multi-pass membrane protein</topology>
    </subcellularLocation>
</comment>
<comment type="similarity">
    <text evidence="6">Belongs to the insect chemoreceptor superfamily. Gustatory receptor (GR) family.</text>
</comment>
<name>A0A8B8HM54_VANTA</name>
<keyword evidence="2 6" id="KW-1003">Cell membrane</keyword>
<keyword evidence="4 6" id="KW-1133">Transmembrane helix</keyword>
<feature type="transmembrane region" description="Helical" evidence="6">
    <location>
        <begin position="154"/>
        <end position="177"/>
    </location>
</feature>
<feature type="transmembrane region" description="Helical" evidence="6">
    <location>
        <begin position="35"/>
        <end position="56"/>
    </location>
</feature>
<reference evidence="8" key="1">
    <citation type="submission" date="2025-08" db="UniProtKB">
        <authorList>
            <consortium name="RefSeq"/>
        </authorList>
    </citation>
    <scope>IDENTIFICATION</scope>
    <source>
        <tissue evidence="8">Whole body</tissue>
    </source>
</reference>
<dbReference type="GO" id="GO:0005886">
    <property type="term" value="C:plasma membrane"/>
    <property type="evidence" value="ECO:0007669"/>
    <property type="project" value="UniProtKB-SubCell"/>
</dbReference>
<feature type="transmembrane region" description="Helical" evidence="6">
    <location>
        <begin position="352"/>
        <end position="373"/>
    </location>
</feature>
<evidence type="ECO:0000256" key="1">
    <source>
        <dbReference type="ARBA" id="ARBA00004651"/>
    </source>
</evidence>
<keyword evidence="3 6" id="KW-0812">Transmembrane</keyword>
<evidence type="ECO:0000256" key="5">
    <source>
        <dbReference type="ARBA" id="ARBA00023136"/>
    </source>
</evidence>
<accession>A0A8B8HM54</accession>
<comment type="function">
    <text evidence="6">Gustatory receptor which mediates acceptance or avoidance behavior, depending on its substrates.</text>
</comment>
<dbReference type="Pfam" id="PF08395">
    <property type="entry name" value="7tm_7"/>
    <property type="match status" value="1"/>
</dbReference>
<keyword evidence="6" id="KW-0807">Transducer</keyword>
<evidence type="ECO:0000256" key="4">
    <source>
        <dbReference type="ARBA" id="ARBA00022989"/>
    </source>
</evidence>
<dbReference type="GeneID" id="113393113"/>
<sequence>MFYYYFRFFNFICSIFGLRKPFIFSNVNNHTLISILNKFWCLLIVCGIIVTHLIAIKFDLRFNIKQNLSEISNINNLIINVIILLNNIRKENIYIEIYRTTIKMLNDLKINRTCVKMISTKLYLWFTIHSVTFIIFMSLEVIFCNPPYLMVIRIPLFLAIFHLIIHLSLIATILNSVNCNIKEILRNNLYENSGSNIYFKNRQQFKSRLFYLLKLKMYFIEIEPNLHLNLKILCKIYDDLCTCIRLLQKCHGMEVFLTIWVMFTSAVTTITLISNNETDHPWLEVLRGVQVFVWFVVACYLDEQIKQEVETVELYFIKYLIDFKYNHVKREVLQTFKLIVSNNRLQFKAFNLYRLNFATILGTIVSVITYSVISMQFF</sequence>
<gene>
    <name evidence="8" type="primary">LOC113393113</name>
</gene>
<feature type="transmembrane region" description="Helical" evidence="6">
    <location>
        <begin position="285"/>
        <end position="301"/>
    </location>
</feature>
<comment type="caution">
    <text evidence="6">Lacks conserved residue(s) required for the propagation of feature annotation.</text>
</comment>
<dbReference type="OrthoDB" id="7312588at2759"/>
<evidence type="ECO:0000313" key="7">
    <source>
        <dbReference type="Proteomes" id="UP001652626"/>
    </source>
</evidence>
<evidence type="ECO:0000313" key="8">
    <source>
        <dbReference type="RefSeq" id="XP_026485610.2"/>
    </source>
</evidence>
<protein>
    <recommendedName>
        <fullName evidence="6">Gustatory receptor</fullName>
    </recommendedName>
</protein>
<dbReference type="InterPro" id="IPR013604">
    <property type="entry name" value="7TM_chemorcpt"/>
</dbReference>
<evidence type="ECO:0000256" key="6">
    <source>
        <dbReference type="RuleBase" id="RU363108"/>
    </source>
</evidence>
<organism evidence="7 8">
    <name type="scientific">Vanessa tameamea</name>
    <name type="common">Kamehameha butterfly</name>
    <dbReference type="NCBI Taxonomy" id="334116"/>
    <lineage>
        <taxon>Eukaryota</taxon>
        <taxon>Metazoa</taxon>
        <taxon>Ecdysozoa</taxon>
        <taxon>Arthropoda</taxon>
        <taxon>Hexapoda</taxon>
        <taxon>Insecta</taxon>
        <taxon>Pterygota</taxon>
        <taxon>Neoptera</taxon>
        <taxon>Endopterygota</taxon>
        <taxon>Lepidoptera</taxon>
        <taxon>Glossata</taxon>
        <taxon>Ditrysia</taxon>
        <taxon>Papilionoidea</taxon>
        <taxon>Nymphalidae</taxon>
        <taxon>Nymphalinae</taxon>
        <taxon>Vanessa</taxon>
    </lineage>
</organism>
<dbReference type="AlphaFoldDB" id="A0A8B8HM54"/>
<keyword evidence="6" id="KW-0675">Receptor</keyword>
<keyword evidence="5 6" id="KW-0472">Membrane</keyword>
<feature type="transmembrane region" description="Helical" evidence="6">
    <location>
        <begin position="122"/>
        <end position="142"/>
    </location>
</feature>
<dbReference type="GO" id="GO:0050909">
    <property type="term" value="P:sensory perception of taste"/>
    <property type="evidence" value="ECO:0007669"/>
    <property type="project" value="InterPro"/>
</dbReference>
<feature type="transmembrane region" description="Helical" evidence="6">
    <location>
        <begin position="255"/>
        <end position="273"/>
    </location>
</feature>
<keyword evidence="7" id="KW-1185">Reference proteome</keyword>
<evidence type="ECO:0000256" key="2">
    <source>
        <dbReference type="ARBA" id="ARBA00022475"/>
    </source>
</evidence>
<dbReference type="Proteomes" id="UP001652626">
    <property type="component" value="Chromosome 12"/>
</dbReference>
<proteinExistence type="inferred from homology"/>
<dbReference type="OMA" id="IGCYIND"/>